<evidence type="ECO:0000256" key="1">
    <source>
        <dbReference type="ARBA" id="ARBA00022679"/>
    </source>
</evidence>
<feature type="domain" description="N-acetyltransferase" evidence="3">
    <location>
        <begin position="157"/>
        <end position="309"/>
    </location>
</feature>
<dbReference type="GO" id="GO:0016747">
    <property type="term" value="F:acyltransferase activity, transferring groups other than amino-acyl groups"/>
    <property type="evidence" value="ECO:0007669"/>
    <property type="project" value="InterPro"/>
</dbReference>
<accession>A0A6J7T6X4</accession>
<dbReference type="AlphaFoldDB" id="A0A6J7T6X4"/>
<dbReference type="CDD" id="cd04301">
    <property type="entry name" value="NAT_SF"/>
    <property type="match status" value="1"/>
</dbReference>
<evidence type="ECO:0000313" key="4">
    <source>
        <dbReference type="EMBL" id="CAB5048700.1"/>
    </source>
</evidence>
<dbReference type="InterPro" id="IPR000182">
    <property type="entry name" value="GNAT_dom"/>
</dbReference>
<dbReference type="InterPro" id="IPR051556">
    <property type="entry name" value="N-term/lysine_N-AcTrnsfr"/>
</dbReference>
<dbReference type="InterPro" id="IPR016181">
    <property type="entry name" value="Acyl_CoA_acyltransferase"/>
</dbReference>
<dbReference type="Gene3D" id="3.40.630.30">
    <property type="match status" value="1"/>
</dbReference>
<gene>
    <name evidence="4" type="ORF">UFOPK4284_00671</name>
</gene>
<dbReference type="PANTHER" id="PTHR42919:SF8">
    <property type="entry name" value="N-ALPHA-ACETYLTRANSFERASE 50"/>
    <property type="match status" value="1"/>
</dbReference>
<evidence type="ECO:0000256" key="2">
    <source>
        <dbReference type="ARBA" id="ARBA00023315"/>
    </source>
</evidence>
<name>A0A6J7T6X4_9ZZZZ</name>
<evidence type="ECO:0000259" key="3">
    <source>
        <dbReference type="PROSITE" id="PS51186"/>
    </source>
</evidence>
<dbReference type="PANTHER" id="PTHR42919">
    <property type="entry name" value="N-ALPHA-ACETYLTRANSFERASE"/>
    <property type="match status" value="1"/>
</dbReference>
<sequence>MKITSTRVATSADAKAVANVANSHELSVDSNCSVMSEQVTLDFMAGYIDPSVTYLITVNDESDFSAVVNLHPDSVRERFFTDVYAKPEVANLESIVQWAVELATSEHPSWAIWPGVNSLDQRLQDAWAKAGFEFLRRYYTMRMKVTSLPAINEIEGIEIRTIDINNSDEVILWYKVHQNSFSSHFGFAPRELDKWRELVLEDASTDPHGVFMAFRNGEPVGFCQCNDEYVEENRGNISLLGVSKESQGLGIGEALLRTGIMYSAKKGYDSVELNVDTGNESGALHLYEKVDFKPESSWIQMRRPKNVSS</sequence>
<keyword evidence="2" id="KW-0012">Acyltransferase</keyword>
<keyword evidence="1" id="KW-0808">Transferase</keyword>
<reference evidence="4" key="1">
    <citation type="submission" date="2020-05" db="EMBL/GenBank/DDBJ databases">
        <authorList>
            <person name="Chiriac C."/>
            <person name="Salcher M."/>
            <person name="Ghai R."/>
            <person name="Kavagutti S V."/>
        </authorList>
    </citation>
    <scope>NUCLEOTIDE SEQUENCE</scope>
</reference>
<organism evidence="4">
    <name type="scientific">freshwater metagenome</name>
    <dbReference type="NCBI Taxonomy" id="449393"/>
    <lineage>
        <taxon>unclassified sequences</taxon>
        <taxon>metagenomes</taxon>
        <taxon>ecological metagenomes</taxon>
    </lineage>
</organism>
<proteinExistence type="predicted"/>
<dbReference type="EMBL" id="CAFBQE010000036">
    <property type="protein sequence ID" value="CAB5048700.1"/>
    <property type="molecule type" value="Genomic_DNA"/>
</dbReference>
<dbReference type="PROSITE" id="PS51186">
    <property type="entry name" value="GNAT"/>
    <property type="match status" value="1"/>
</dbReference>
<protein>
    <submittedName>
        <fullName evidence="4">Unannotated protein</fullName>
    </submittedName>
</protein>
<dbReference type="Pfam" id="PF00583">
    <property type="entry name" value="Acetyltransf_1"/>
    <property type="match status" value="1"/>
</dbReference>
<dbReference type="SUPFAM" id="SSF55729">
    <property type="entry name" value="Acyl-CoA N-acyltransferases (Nat)"/>
    <property type="match status" value="1"/>
</dbReference>